<name>A0AAD4T3A7_9MAGN</name>
<evidence type="ECO:0000313" key="1">
    <source>
        <dbReference type="EMBL" id="KAI3934682.1"/>
    </source>
</evidence>
<proteinExistence type="predicted"/>
<protein>
    <submittedName>
        <fullName evidence="1">Uncharacterized protein</fullName>
    </submittedName>
</protein>
<gene>
    <name evidence="1" type="ORF">MKW98_013565</name>
</gene>
<comment type="caution">
    <text evidence="1">The sequence shown here is derived from an EMBL/GenBank/DDBJ whole genome shotgun (WGS) entry which is preliminary data.</text>
</comment>
<dbReference type="EMBL" id="JAJJMB010006426">
    <property type="protein sequence ID" value="KAI3934682.1"/>
    <property type="molecule type" value="Genomic_DNA"/>
</dbReference>
<evidence type="ECO:0000313" key="2">
    <source>
        <dbReference type="Proteomes" id="UP001202328"/>
    </source>
</evidence>
<keyword evidence="2" id="KW-1185">Reference proteome</keyword>
<organism evidence="1 2">
    <name type="scientific">Papaver atlanticum</name>
    <dbReference type="NCBI Taxonomy" id="357466"/>
    <lineage>
        <taxon>Eukaryota</taxon>
        <taxon>Viridiplantae</taxon>
        <taxon>Streptophyta</taxon>
        <taxon>Embryophyta</taxon>
        <taxon>Tracheophyta</taxon>
        <taxon>Spermatophyta</taxon>
        <taxon>Magnoliopsida</taxon>
        <taxon>Ranunculales</taxon>
        <taxon>Papaveraceae</taxon>
        <taxon>Papaveroideae</taxon>
        <taxon>Papaver</taxon>
    </lineage>
</organism>
<reference evidence="1" key="1">
    <citation type="submission" date="2022-04" db="EMBL/GenBank/DDBJ databases">
        <title>A functionally conserved STORR gene fusion in Papaver species that diverged 16.8 million years ago.</title>
        <authorList>
            <person name="Catania T."/>
        </authorList>
    </citation>
    <scope>NUCLEOTIDE SEQUENCE</scope>
    <source>
        <strain evidence="1">S-188037</strain>
    </source>
</reference>
<accession>A0AAD4T3A7</accession>
<sequence length="85" mass="9235">MFSGEGASTLHIWLNPIPNHSSTIIPSLILLSEIFLGGSPISCSWVSVSSGRLGLWWGSIKISIQNLIIALIRSNLIIFPTRSFA</sequence>
<dbReference type="AlphaFoldDB" id="A0AAD4T3A7"/>
<dbReference type="Proteomes" id="UP001202328">
    <property type="component" value="Unassembled WGS sequence"/>
</dbReference>